<name>A0ACC1MSA1_9APHY</name>
<accession>A0ACC1MSA1</accession>
<comment type="caution">
    <text evidence="1">The sequence shown here is derived from an EMBL/GenBank/DDBJ whole genome shotgun (WGS) entry which is preliminary data.</text>
</comment>
<gene>
    <name evidence="1" type="ORF">NUW54_g12900</name>
</gene>
<evidence type="ECO:0000313" key="1">
    <source>
        <dbReference type="EMBL" id="KAJ2969704.1"/>
    </source>
</evidence>
<protein>
    <submittedName>
        <fullName evidence="1">Uncharacterized protein</fullName>
    </submittedName>
</protein>
<proteinExistence type="predicted"/>
<dbReference type="Proteomes" id="UP001144978">
    <property type="component" value="Unassembled WGS sequence"/>
</dbReference>
<organism evidence="1 2">
    <name type="scientific">Trametes sanguinea</name>
    <dbReference type="NCBI Taxonomy" id="158606"/>
    <lineage>
        <taxon>Eukaryota</taxon>
        <taxon>Fungi</taxon>
        <taxon>Dikarya</taxon>
        <taxon>Basidiomycota</taxon>
        <taxon>Agaricomycotina</taxon>
        <taxon>Agaricomycetes</taxon>
        <taxon>Polyporales</taxon>
        <taxon>Polyporaceae</taxon>
        <taxon>Trametes</taxon>
    </lineage>
</organism>
<keyword evidence="2" id="KW-1185">Reference proteome</keyword>
<reference evidence="1" key="1">
    <citation type="submission" date="2022-08" db="EMBL/GenBank/DDBJ databases">
        <title>Genome Sequence of Pycnoporus sanguineus.</title>
        <authorList>
            <person name="Buettner E."/>
        </authorList>
    </citation>
    <scope>NUCLEOTIDE SEQUENCE</scope>
    <source>
        <strain evidence="1">CG-C14</strain>
    </source>
</reference>
<dbReference type="EMBL" id="JANSHE010005704">
    <property type="protein sequence ID" value="KAJ2969704.1"/>
    <property type="molecule type" value="Genomic_DNA"/>
</dbReference>
<sequence length="93" mass="9990">MTFASEPSTFAILVSARNSQLPAYSPLPGYDAPFDAAPLLPCSGGENGRAERENGFLARNMPRATRKFPLSYTTILVATFTVQVPRPPCPTSS</sequence>
<evidence type="ECO:0000313" key="2">
    <source>
        <dbReference type="Proteomes" id="UP001144978"/>
    </source>
</evidence>